<proteinExistence type="predicted"/>
<sequence>MKIIDPNIEEYTLENLNEMAKIYFDHEIAIIERERNKSNDYYTKGAGKWCFGKFQKNEPQINASDTSGASSTSDASGKSGTSDISGESGTIETIGRY</sequence>
<protein>
    <submittedName>
        <fullName evidence="2">Uncharacterized protein</fullName>
    </submittedName>
</protein>
<feature type="compositionally biased region" description="Low complexity" evidence="1">
    <location>
        <begin position="63"/>
        <end position="83"/>
    </location>
</feature>
<evidence type="ECO:0000313" key="3">
    <source>
        <dbReference type="Proteomes" id="UP001154329"/>
    </source>
</evidence>
<name>A0A9P0JLH0_APHGO</name>
<gene>
    <name evidence="2" type="ORF">APHIGO_LOCUS11794</name>
</gene>
<accession>A0A9P0JLH0</accession>
<feature type="region of interest" description="Disordered" evidence="1">
    <location>
        <begin position="60"/>
        <end position="97"/>
    </location>
</feature>
<dbReference type="AlphaFoldDB" id="A0A9P0JLH0"/>
<reference evidence="2" key="1">
    <citation type="submission" date="2022-02" db="EMBL/GenBank/DDBJ databases">
        <authorList>
            <person name="King R."/>
        </authorList>
    </citation>
    <scope>NUCLEOTIDE SEQUENCE</scope>
</reference>
<dbReference type="EMBL" id="OU899037">
    <property type="protein sequence ID" value="CAH1738455.1"/>
    <property type="molecule type" value="Genomic_DNA"/>
</dbReference>
<reference evidence="2" key="2">
    <citation type="submission" date="2022-10" db="EMBL/GenBank/DDBJ databases">
        <authorList>
            <consortium name="ENA_rothamsted_submissions"/>
            <consortium name="culmorum"/>
            <person name="King R."/>
        </authorList>
    </citation>
    <scope>NUCLEOTIDE SEQUENCE</scope>
</reference>
<dbReference type="Proteomes" id="UP001154329">
    <property type="component" value="Chromosome 4"/>
</dbReference>
<evidence type="ECO:0000256" key="1">
    <source>
        <dbReference type="SAM" id="MobiDB-lite"/>
    </source>
</evidence>
<organism evidence="2 3">
    <name type="scientific">Aphis gossypii</name>
    <name type="common">Cotton aphid</name>
    <dbReference type="NCBI Taxonomy" id="80765"/>
    <lineage>
        <taxon>Eukaryota</taxon>
        <taxon>Metazoa</taxon>
        <taxon>Ecdysozoa</taxon>
        <taxon>Arthropoda</taxon>
        <taxon>Hexapoda</taxon>
        <taxon>Insecta</taxon>
        <taxon>Pterygota</taxon>
        <taxon>Neoptera</taxon>
        <taxon>Paraneoptera</taxon>
        <taxon>Hemiptera</taxon>
        <taxon>Sternorrhyncha</taxon>
        <taxon>Aphidomorpha</taxon>
        <taxon>Aphidoidea</taxon>
        <taxon>Aphididae</taxon>
        <taxon>Aphidini</taxon>
        <taxon>Aphis</taxon>
        <taxon>Aphis</taxon>
    </lineage>
</organism>
<keyword evidence="3" id="KW-1185">Reference proteome</keyword>
<evidence type="ECO:0000313" key="2">
    <source>
        <dbReference type="EMBL" id="CAH1738455.1"/>
    </source>
</evidence>